<comment type="caution">
    <text evidence="1">The sequence shown here is derived from an EMBL/GenBank/DDBJ whole genome shotgun (WGS) entry which is preliminary data.</text>
</comment>
<dbReference type="Proteomes" id="UP000555448">
    <property type="component" value="Unassembled WGS sequence"/>
</dbReference>
<gene>
    <name evidence="1" type="ORF">HNO88_004108</name>
</gene>
<organism evidence="1 2">
    <name type="scientific">Novosphingobium chloroacetimidivorans</name>
    <dbReference type="NCBI Taxonomy" id="1428314"/>
    <lineage>
        <taxon>Bacteria</taxon>
        <taxon>Pseudomonadati</taxon>
        <taxon>Pseudomonadota</taxon>
        <taxon>Alphaproteobacteria</taxon>
        <taxon>Sphingomonadales</taxon>
        <taxon>Sphingomonadaceae</taxon>
        <taxon>Novosphingobium</taxon>
    </lineage>
</organism>
<sequence>MTTLCQLARDWNGIVPEGERLKSESGMACTASTFAGSTANNAAGHATALDMKPRTSACTTSCS</sequence>
<accession>A0A7W7KEU8</accession>
<reference evidence="1 2" key="1">
    <citation type="submission" date="2020-08" db="EMBL/GenBank/DDBJ databases">
        <title>Functional genomics of gut bacteria from endangered species of beetles.</title>
        <authorList>
            <person name="Carlos-Shanley C."/>
        </authorList>
    </citation>
    <scope>NUCLEOTIDE SEQUENCE [LARGE SCALE GENOMIC DNA]</scope>
    <source>
        <strain evidence="1 2">S00245</strain>
    </source>
</reference>
<evidence type="ECO:0000313" key="1">
    <source>
        <dbReference type="EMBL" id="MBB4860763.1"/>
    </source>
</evidence>
<keyword evidence="2" id="KW-1185">Reference proteome</keyword>
<dbReference type="EMBL" id="JACHLR010000030">
    <property type="protein sequence ID" value="MBB4860763.1"/>
    <property type="molecule type" value="Genomic_DNA"/>
</dbReference>
<name>A0A7W7KEU8_9SPHN</name>
<proteinExistence type="predicted"/>
<protein>
    <submittedName>
        <fullName evidence="1">Uncharacterized protein</fullName>
    </submittedName>
</protein>
<evidence type="ECO:0000313" key="2">
    <source>
        <dbReference type="Proteomes" id="UP000555448"/>
    </source>
</evidence>
<dbReference type="AlphaFoldDB" id="A0A7W7KEU8"/>